<comment type="caution">
    <text evidence="11">The sequence shown here is derived from an EMBL/GenBank/DDBJ whole genome shotgun (WGS) entry which is preliminary data.</text>
</comment>
<dbReference type="InterPro" id="IPR012094">
    <property type="entry name" value="tRNA_Ile_lys_synt"/>
</dbReference>
<evidence type="ECO:0000313" key="11">
    <source>
        <dbReference type="EMBL" id="RKP54532.1"/>
    </source>
</evidence>
<dbReference type="Proteomes" id="UP000270342">
    <property type="component" value="Unassembled WGS sequence"/>
</dbReference>
<dbReference type="SUPFAM" id="SSF56037">
    <property type="entry name" value="PheT/TilS domain"/>
    <property type="match status" value="1"/>
</dbReference>
<dbReference type="InterPro" id="IPR015262">
    <property type="entry name" value="tRNA_Ile_lys_synt_subst-bd"/>
</dbReference>
<dbReference type="GO" id="GO:0005737">
    <property type="term" value="C:cytoplasm"/>
    <property type="evidence" value="ECO:0007669"/>
    <property type="project" value="UniProtKB-SubCell"/>
</dbReference>
<dbReference type="NCBIfam" id="TIGR02432">
    <property type="entry name" value="lysidine_TilS_N"/>
    <property type="match status" value="1"/>
</dbReference>
<dbReference type="InterPro" id="IPR012795">
    <property type="entry name" value="tRNA_Ile_lys_synt_N"/>
</dbReference>
<dbReference type="NCBIfam" id="TIGR02433">
    <property type="entry name" value="lysidine_TilS_C"/>
    <property type="match status" value="1"/>
</dbReference>
<evidence type="ECO:0000313" key="12">
    <source>
        <dbReference type="Proteomes" id="UP000270342"/>
    </source>
</evidence>
<keyword evidence="4 8" id="KW-0819">tRNA processing</keyword>
<evidence type="ECO:0000256" key="5">
    <source>
        <dbReference type="ARBA" id="ARBA00022741"/>
    </source>
</evidence>
<dbReference type="InterPro" id="IPR011063">
    <property type="entry name" value="TilS/TtcA_N"/>
</dbReference>
<dbReference type="Gene3D" id="3.40.50.620">
    <property type="entry name" value="HUPs"/>
    <property type="match status" value="1"/>
</dbReference>
<name>A0A494Y2H4_9BURK</name>
<dbReference type="SMART" id="SM00977">
    <property type="entry name" value="TilS_C"/>
    <property type="match status" value="1"/>
</dbReference>
<evidence type="ECO:0000256" key="3">
    <source>
        <dbReference type="ARBA" id="ARBA00022598"/>
    </source>
</evidence>
<dbReference type="PANTHER" id="PTHR43033:SF1">
    <property type="entry name" value="TRNA(ILE)-LYSIDINE SYNTHASE-RELATED"/>
    <property type="match status" value="1"/>
</dbReference>
<keyword evidence="2 8" id="KW-0963">Cytoplasm</keyword>
<dbReference type="EC" id="6.3.4.19" evidence="8"/>
<comment type="catalytic activity">
    <reaction evidence="7 8">
        <text>cytidine(34) in tRNA(Ile2) + L-lysine + ATP = lysidine(34) in tRNA(Ile2) + AMP + diphosphate + H(+)</text>
        <dbReference type="Rhea" id="RHEA:43744"/>
        <dbReference type="Rhea" id="RHEA-COMP:10625"/>
        <dbReference type="Rhea" id="RHEA-COMP:10670"/>
        <dbReference type="ChEBI" id="CHEBI:15378"/>
        <dbReference type="ChEBI" id="CHEBI:30616"/>
        <dbReference type="ChEBI" id="CHEBI:32551"/>
        <dbReference type="ChEBI" id="CHEBI:33019"/>
        <dbReference type="ChEBI" id="CHEBI:82748"/>
        <dbReference type="ChEBI" id="CHEBI:83665"/>
        <dbReference type="ChEBI" id="CHEBI:456215"/>
        <dbReference type="EC" id="6.3.4.19"/>
    </reaction>
</comment>
<keyword evidence="12" id="KW-1185">Reference proteome</keyword>
<proteinExistence type="inferred from homology"/>
<dbReference type="PANTHER" id="PTHR43033">
    <property type="entry name" value="TRNA(ILE)-LYSIDINE SYNTHASE-RELATED"/>
    <property type="match status" value="1"/>
</dbReference>
<feature type="region of interest" description="Disordered" evidence="9">
    <location>
        <begin position="1"/>
        <end position="43"/>
    </location>
</feature>
<evidence type="ECO:0000259" key="10">
    <source>
        <dbReference type="SMART" id="SM00977"/>
    </source>
</evidence>
<evidence type="ECO:0000256" key="2">
    <source>
        <dbReference type="ARBA" id="ARBA00022490"/>
    </source>
</evidence>
<dbReference type="GO" id="GO:0005524">
    <property type="term" value="F:ATP binding"/>
    <property type="evidence" value="ECO:0007669"/>
    <property type="project" value="UniProtKB-UniRule"/>
</dbReference>
<organism evidence="11 12">
    <name type="scientific">Pararobbsia silviterrae</name>
    <dbReference type="NCBI Taxonomy" id="1792498"/>
    <lineage>
        <taxon>Bacteria</taxon>
        <taxon>Pseudomonadati</taxon>
        <taxon>Pseudomonadota</taxon>
        <taxon>Betaproteobacteria</taxon>
        <taxon>Burkholderiales</taxon>
        <taxon>Burkholderiaceae</taxon>
        <taxon>Pararobbsia</taxon>
    </lineage>
</organism>
<keyword evidence="3 8" id="KW-0436">Ligase</keyword>
<evidence type="ECO:0000256" key="9">
    <source>
        <dbReference type="SAM" id="MobiDB-lite"/>
    </source>
</evidence>
<reference evidence="11 12" key="1">
    <citation type="submission" date="2018-10" db="EMBL/GenBank/DDBJ databases">
        <title>Robbsia sp. DHC34, isolated from soil.</title>
        <authorList>
            <person name="Gao Z.-H."/>
            <person name="Qiu L.-H."/>
        </authorList>
    </citation>
    <scope>NUCLEOTIDE SEQUENCE [LARGE SCALE GENOMIC DNA]</scope>
    <source>
        <strain evidence="11 12">DHC34</strain>
    </source>
</reference>
<evidence type="ECO:0000256" key="6">
    <source>
        <dbReference type="ARBA" id="ARBA00022840"/>
    </source>
</evidence>
<protein>
    <recommendedName>
        <fullName evidence="8">tRNA(Ile)-lysidine synthase</fullName>
        <ecNumber evidence="8">6.3.4.19</ecNumber>
    </recommendedName>
    <alternativeName>
        <fullName evidence="8">tRNA(Ile)-2-lysyl-cytidine synthase</fullName>
    </alternativeName>
    <alternativeName>
        <fullName evidence="8">tRNA(Ile)-lysidine synthetase</fullName>
    </alternativeName>
</protein>
<evidence type="ECO:0000256" key="8">
    <source>
        <dbReference type="HAMAP-Rule" id="MF_01161"/>
    </source>
</evidence>
<keyword evidence="5 8" id="KW-0547">Nucleotide-binding</keyword>
<dbReference type="InterPro" id="IPR014729">
    <property type="entry name" value="Rossmann-like_a/b/a_fold"/>
</dbReference>
<comment type="domain">
    <text evidence="8">The N-terminal region contains the highly conserved SGGXDS motif, predicted to be a P-loop motif involved in ATP binding.</text>
</comment>
<dbReference type="SUPFAM" id="SSF52402">
    <property type="entry name" value="Adenine nucleotide alpha hydrolases-like"/>
    <property type="match status" value="1"/>
</dbReference>
<comment type="similarity">
    <text evidence="8">Belongs to the tRNA(Ile)-lysidine synthase family.</text>
</comment>
<dbReference type="HAMAP" id="MF_01161">
    <property type="entry name" value="tRNA_Ile_lys_synt"/>
    <property type="match status" value="1"/>
</dbReference>
<feature type="binding site" evidence="8">
    <location>
        <begin position="84"/>
        <end position="89"/>
    </location>
    <ligand>
        <name>ATP</name>
        <dbReference type="ChEBI" id="CHEBI:30616"/>
    </ligand>
</feature>
<accession>A0A494Y2H4</accession>
<dbReference type="GO" id="GO:0006400">
    <property type="term" value="P:tRNA modification"/>
    <property type="evidence" value="ECO:0007669"/>
    <property type="project" value="UniProtKB-UniRule"/>
</dbReference>
<dbReference type="EMBL" id="RBZU01000005">
    <property type="protein sequence ID" value="RKP54532.1"/>
    <property type="molecule type" value="Genomic_DNA"/>
</dbReference>
<sequence length="577" mass="62983">MASSRKATRGNKPGAGRSGLRSTPSRRAAHGEAGSEPASDAEARAEADVDAVLTAVRAVFDSQSLWWTSRATHADSRRVAIALSGGLDSTVLLDAVVRVAGPSRCVALHVHHGLSANADAWLDHARACATRLGVTFDARRVDLSAYRGTGIEAAARDARYRALFELGERHRADTLMLAHHADDQAETFLLQALRGAGLRGLASMPAVAEFRMARADAVAHRCSIVRPLLDLPRAALHAYALRRGLSWIDDESNDDPRYARNALRHAVLVPLSAHFASYREGLARSARHAADAQALLDEVADADLQSLKVQMDGRTEMGGDSTSRASISGTSLSDASKSGEGSTPLSLSAWRELDARSARRAANVLRYWIRANGLRAMSVARFDDLLAKLRTAVVDRTLSIVHEGATLRQYRDVLDWSAARTEAMTEPASRAESLGWAGHAVWRLPAWRGTLVFVPTHSDDPDRLSVAQLRRHVLHAVARRGGERMRIAAGRPSRSLKHLFQEAAWPAWRRDVPLIFLGDRLLYVPGIGLNRDPDLDPDVDPDASAEPDRPSDFAAFDRDAFDADWCRLEWRGDLLIA</sequence>
<evidence type="ECO:0000256" key="4">
    <source>
        <dbReference type="ARBA" id="ARBA00022694"/>
    </source>
</evidence>
<comment type="subcellular location">
    <subcellularLocation>
        <location evidence="1 8">Cytoplasm</location>
    </subcellularLocation>
</comment>
<dbReference type="Pfam" id="PF01171">
    <property type="entry name" value="ATP_bind_3"/>
    <property type="match status" value="1"/>
</dbReference>
<dbReference type="GO" id="GO:0032267">
    <property type="term" value="F:tRNA(Ile)-lysidine synthase activity"/>
    <property type="evidence" value="ECO:0007669"/>
    <property type="project" value="UniProtKB-EC"/>
</dbReference>
<evidence type="ECO:0000256" key="1">
    <source>
        <dbReference type="ARBA" id="ARBA00004496"/>
    </source>
</evidence>
<dbReference type="Gene3D" id="1.20.59.20">
    <property type="match status" value="1"/>
</dbReference>
<feature type="region of interest" description="Disordered" evidence="9">
    <location>
        <begin position="312"/>
        <end position="344"/>
    </location>
</feature>
<feature type="compositionally biased region" description="Polar residues" evidence="9">
    <location>
        <begin position="320"/>
        <end position="344"/>
    </location>
</feature>
<dbReference type="SUPFAM" id="SSF82829">
    <property type="entry name" value="MesJ substrate recognition domain-like"/>
    <property type="match status" value="1"/>
</dbReference>
<comment type="function">
    <text evidence="8">Ligates lysine onto the cytidine present at position 34 of the AUA codon-specific tRNA(Ile) that contains the anticodon CAU, in an ATP-dependent manner. Cytidine is converted to lysidine, thus changing the amino acid specificity of the tRNA from methionine to isoleucine.</text>
</comment>
<dbReference type="Pfam" id="PF11734">
    <property type="entry name" value="TilS_C"/>
    <property type="match status" value="1"/>
</dbReference>
<feature type="domain" description="Lysidine-tRNA(Ile) synthetase C-terminal" evidence="10">
    <location>
        <begin position="474"/>
        <end position="535"/>
    </location>
</feature>
<dbReference type="CDD" id="cd01992">
    <property type="entry name" value="TilS_N"/>
    <property type="match status" value="1"/>
</dbReference>
<dbReference type="AlphaFoldDB" id="A0A494Y2H4"/>
<evidence type="ECO:0000256" key="7">
    <source>
        <dbReference type="ARBA" id="ARBA00048539"/>
    </source>
</evidence>
<dbReference type="Pfam" id="PF09179">
    <property type="entry name" value="TilS"/>
    <property type="match status" value="1"/>
</dbReference>
<keyword evidence="6 8" id="KW-0067">ATP-binding</keyword>
<gene>
    <name evidence="8 11" type="primary">tilS</name>
    <name evidence="11" type="ORF">D7S86_12665</name>
</gene>
<dbReference type="InterPro" id="IPR012796">
    <property type="entry name" value="Lysidine-tRNA-synth_C"/>
</dbReference>